<protein>
    <submittedName>
        <fullName evidence="6">ABC transporter substrate-binding protein</fullName>
    </submittedName>
</protein>
<dbReference type="STRING" id="360411.AC812_10310"/>
<dbReference type="PROSITE" id="PS51257">
    <property type="entry name" value="PROKAR_LIPOPROTEIN"/>
    <property type="match status" value="1"/>
</dbReference>
<dbReference type="PANTHER" id="PTHR30061:SF50">
    <property type="entry name" value="MALTOSE_MALTODEXTRIN-BINDING PERIPLASMIC PROTEIN"/>
    <property type="match status" value="1"/>
</dbReference>
<dbReference type="GO" id="GO:0055052">
    <property type="term" value="C:ATP-binding cassette (ABC) transporter complex, substrate-binding subunit-containing"/>
    <property type="evidence" value="ECO:0007669"/>
    <property type="project" value="TreeGrafter"/>
</dbReference>
<evidence type="ECO:0000256" key="4">
    <source>
        <dbReference type="SAM" id="MobiDB-lite"/>
    </source>
</evidence>
<dbReference type="Proteomes" id="UP000050514">
    <property type="component" value="Unassembled WGS sequence"/>
</dbReference>
<evidence type="ECO:0000256" key="5">
    <source>
        <dbReference type="SAM" id="SignalP"/>
    </source>
</evidence>
<dbReference type="SUPFAM" id="SSF53850">
    <property type="entry name" value="Periplasmic binding protein-like II"/>
    <property type="match status" value="1"/>
</dbReference>
<organism evidence="6 7">
    <name type="scientific">Bellilinea caldifistulae</name>
    <dbReference type="NCBI Taxonomy" id="360411"/>
    <lineage>
        <taxon>Bacteria</taxon>
        <taxon>Bacillati</taxon>
        <taxon>Chloroflexota</taxon>
        <taxon>Anaerolineae</taxon>
        <taxon>Anaerolineales</taxon>
        <taxon>Anaerolineaceae</taxon>
        <taxon>Bellilinea</taxon>
    </lineage>
</organism>
<feature type="signal peptide" evidence="5">
    <location>
        <begin position="1"/>
        <end position="20"/>
    </location>
</feature>
<dbReference type="Gene3D" id="3.40.190.10">
    <property type="entry name" value="Periplasmic binding protein-like II"/>
    <property type="match status" value="2"/>
</dbReference>
<keyword evidence="7" id="KW-1185">Reference proteome</keyword>
<dbReference type="EMBL" id="LGHJ01000016">
    <property type="protein sequence ID" value="KPL74908.1"/>
    <property type="molecule type" value="Genomic_DNA"/>
</dbReference>
<dbReference type="GO" id="GO:0042956">
    <property type="term" value="P:maltodextrin transmembrane transport"/>
    <property type="evidence" value="ECO:0007669"/>
    <property type="project" value="TreeGrafter"/>
</dbReference>
<dbReference type="GO" id="GO:1901982">
    <property type="term" value="F:maltose binding"/>
    <property type="evidence" value="ECO:0007669"/>
    <property type="project" value="TreeGrafter"/>
</dbReference>
<evidence type="ECO:0000256" key="2">
    <source>
        <dbReference type="ARBA" id="ARBA00022448"/>
    </source>
</evidence>
<evidence type="ECO:0000256" key="1">
    <source>
        <dbReference type="ARBA" id="ARBA00008520"/>
    </source>
</evidence>
<dbReference type="AlphaFoldDB" id="A0A0P6XIT9"/>
<feature type="region of interest" description="Disordered" evidence="4">
    <location>
        <begin position="27"/>
        <end position="56"/>
    </location>
</feature>
<comment type="similarity">
    <text evidence="1">Belongs to the bacterial solute-binding protein 1 family.</text>
</comment>
<comment type="caution">
    <text evidence="6">The sequence shown here is derived from an EMBL/GenBank/DDBJ whole genome shotgun (WGS) entry which is preliminary data.</text>
</comment>
<proteinExistence type="inferred from homology"/>
<dbReference type="RefSeq" id="WP_061915811.1">
    <property type="nucleotide sequence ID" value="NZ_DF967971.1"/>
</dbReference>
<evidence type="ECO:0000313" key="6">
    <source>
        <dbReference type="EMBL" id="KPL74908.1"/>
    </source>
</evidence>
<gene>
    <name evidence="6" type="ORF">AC812_10310</name>
</gene>
<keyword evidence="2" id="KW-0813">Transport</keyword>
<feature type="chain" id="PRO_5006133079" evidence="5">
    <location>
        <begin position="21"/>
        <end position="435"/>
    </location>
</feature>
<dbReference type="PANTHER" id="PTHR30061">
    <property type="entry name" value="MALTOSE-BINDING PERIPLASMIC PROTEIN"/>
    <property type="match status" value="1"/>
</dbReference>
<dbReference type="Pfam" id="PF13416">
    <property type="entry name" value="SBP_bac_8"/>
    <property type="match status" value="1"/>
</dbReference>
<accession>A0A0P6XIT9</accession>
<keyword evidence="3 5" id="KW-0732">Signal</keyword>
<evidence type="ECO:0000313" key="7">
    <source>
        <dbReference type="Proteomes" id="UP000050514"/>
    </source>
</evidence>
<dbReference type="InterPro" id="IPR006059">
    <property type="entry name" value="SBP"/>
</dbReference>
<name>A0A0P6XIT9_9CHLR</name>
<sequence>MLKKFMPLIGLLLIASFVLAACQPAATPAPTTAPEQPTTAPAEPTSAPAEPTTPPTAEQVTITIWHQWDGKYLEAITQAFKDYEASHPNVKIDLSKPEDVANALNVAIPAGEGPDIIGWANDKIGEQALQGNIVALNDFGIDKAFLESIYTESGINGVTWMDTIWALPETMEGIALVANKALVTEEYLPTDPFAWDDLLAKAEKFYADKGIPLICNQGFGAEDAYHMSPIYFGFGVPAYVDEDGNAYMDTPEALKAAEWLVKLKAVSLAENSYDICNAALQEGKVGMWWTGPWAIAGIEDAGIDYTIVAMGKPFVGIKTLMLSKNAVDRGKAEVALDVMKYFTSAEVQKKLALINKTIPAQKAAIDDPEVAQLPAVAGYGKALAIGVPMSPSPFSSAQWGPVGRASAAIWTGAQDPQTALKEAQAAILEAVEGMK</sequence>
<dbReference type="GO" id="GO:0015768">
    <property type="term" value="P:maltose transport"/>
    <property type="evidence" value="ECO:0007669"/>
    <property type="project" value="TreeGrafter"/>
</dbReference>
<dbReference type="PATRIC" id="fig|360411.5.peg.2675"/>
<reference evidence="6 7" key="1">
    <citation type="submission" date="2015-07" db="EMBL/GenBank/DDBJ databases">
        <title>Draft genome of Bellilinea caldifistulae DSM 17877.</title>
        <authorList>
            <person name="Hemp J."/>
            <person name="Ward L.M."/>
            <person name="Pace L.A."/>
            <person name="Fischer W.W."/>
        </authorList>
    </citation>
    <scope>NUCLEOTIDE SEQUENCE [LARGE SCALE GENOMIC DNA]</scope>
    <source>
        <strain evidence="6 7">GOMI-1</strain>
    </source>
</reference>
<evidence type="ECO:0000256" key="3">
    <source>
        <dbReference type="ARBA" id="ARBA00022729"/>
    </source>
</evidence>